<keyword evidence="2" id="KW-1185">Reference proteome</keyword>
<sequence length="614" mass="70150">MSATTKSGAGDLIVEPIAEAVALYDDLLEQLREFMATHEPVPKEFGAVEFTTFFVGEDYKDVLQGPEYRPFAKLSKRPGSDSLRVFNHIVLKISQQSNRTCDAMLPHLIYKITNVCEPPVNTPENSLDATSAVLFEAISHRLQLGNDLHMTFKRVGRTTIDCLERLKEQNEEWSSIWNGGLKQFEPETVKLGLNQIKNAMLNLERMMLVASMADENYGTLTEWGWFPHEPCYVAALHTTARTPSPKPPVDEFDVENEYDPVCRPLREQSQSLKWSFQKQSTEYDMLKYEFRRVSVIYDTYYRSDYNTESTILATEEISEVESDTLRSIQARLYHENLQQKQFFGRYVERARAIFEQLEVLYESSDVLLDKLRVLHYPVDEVRHIARRDKLFHAQKTLDFVIKERHQEVSAFLSSRLADAGRAGSNQALRAPVSPSVISPDRDVPFQAKEAIENPDLNESLRAGLSLQLGLTVSRFRVIEKRRESTSAQLTWLKWHDTLLLRVAKTLRRVSGESEVVVSATDAGFLDMVQNALVLSDAIKKEFDMAMSELKACCNDLDKIEQETAEFLKSFETISAGFKSALTAVEISVLHTLRVVPGEVRLRRAKILTEVRSYW</sequence>
<accession>A0A9P8FYU2</accession>
<comment type="caution">
    <text evidence="1">The sequence shown here is derived from an EMBL/GenBank/DDBJ whole genome shotgun (WGS) entry which is preliminary data.</text>
</comment>
<evidence type="ECO:0000313" key="1">
    <source>
        <dbReference type="EMBL" id="KAG9985808.1"/>
    </source>
</evidence>
<evidence type="ECO:0000313" key="2">
    <source>
        <dbReference type="Proteomes" id="UP000729357"/>
    </source>
</evidence>
<dbReference type="EMBL" id="JAHFXS010000360">
    <property type="protein sequence ID" value="KAG9985808.1"/>
    <property type="molecule type" value="Genomic_DNA"/>
</dbReference>
<dbReference type="Proteomes" id="UP000729357">
    <property type="component" value="Unassembled WGS sequence"/>
</dbReference>
<reference evidence="1" key="1">
    <citation type="journal article" date="2021" name="J Fungi (Basel)">
        <title>Virulence traits and population genomics of the black yeast Aureobasidium melanogenum.</title>
        <authorList>
            <person name="Cernosa A."/>
            <person name="Sun X."/>
            <person name="Gostincar C."/>
            <person name="Fang C."/>
            <person name="Gunde-Cimerman N."/>
            <person name="Song Z."/>
        </authorList>
    </citation>
    <scope>NUCLEOTIDE SEQUENCE</scope>
    <source>
        <strain evidence="1">EXF-9298</strain>
    </source>
</reference>
<dbReference type="AlphaFoldDB" id="A0A9P8FYU2"/>
<organism evidence="1 2">
    <name type="scientific">Aureobasidium melanogenum</name>
    <name type="common">Aureobasidium pullulans var. melanogenum</name>
    <dbReference type="NCBI Taxonomy" id="46634"/>
    <lineage>
        <taxon>Eukaryota</taxon>
        <taxon>Fungi</taxon>
        <taxon>Dikarya</taxon>
        <taxon>Ascomycota</taxon>
        <taxon>Pezizomycotina</taxon>
        <taxon>Dothideomycetes</taxon>
        <taxon>Dothideomycetidae</taxon>
        <taxon>Dothideales</taxon>
        <taxon>Saccotheciaceae</taxon>
        <taxon>Aureobasidium</taxon>
    </lineage>
</organism>
<gene>
    <name evidence="1" type="ORF">KCU98_g4470</name>
</gene>
<feature type="non-terminal residue" evidence="1">
    <location>
        <position position="614"/>
    </location>
</feature>
<proteinExistence type="predicted"/>
<protein>
    <submittedName>
        <fullName evidence="1">Uncharacterized protein</fullName>
    </submittedName>
</protein>
<name>A0A9P8FYU2_AURME</name>
<reference evidence="1" key="2">
    <citation type="submission" date="2021-08" db="EMBL/GenBank/DDBJ databases">
        <authorList>
            <person name="Gostincar C."/>
            <person name="Sun X."/>
            <person name="Song Z."/>
            <person name="Gunde-Cimerman N."/>
        </authorList>
    </citation>
    <scope>NUCLEOTIDE SEQUENCE</scope>
    <source>
        <strain evidence="1">EXF-9298</strain>
    </source>
</reference>